<evidence type="ECO:0000259" key="1">
    <source>
        <dbReference type="PROSITE" id="PS50075"/>
    </source>
</evidence>
<organism evidence="2 3">
    <name type="scientific">Streptomyces hokutonensis</name>
    <dbReference type="NCBI Taxonomy" id="1306990"/>
    <lineage>
        <taxon>Bacteria</taxon>
        <taxon>Bacillati</taxon>
        <taxon>Actinomycetota</taxon>
        <taxon>Actinomycetes</taxon>
        <taxon>Kitasatosporales</taxon>
        <taxon>Streptomycetaceae</taxon>
        <taxon>Streptomyces</taxon>
    </lineage>
</organism>
<accession>A0ABW6M1G2</accession>
<protein>
    <submittedName>
        <fullName evidence="2">Phosphopantetheine-binding protein</fullName>
    </submittedName>
</protein>
<dbReference type="InterPro" id="IPR036736">
    <property type="entry name" value="ACP-like_sf"/>
</dbReference>
<dbReference type="EMBL" id="JBIAHM010000005">
    <property type="protein sequence ID" value="MFE9599986.1"/>
    <property type="molecule type" value="Genomic_DNA"/>
</dbReference>
<dbReference type="Gene3D" id="1.10.1200.10">
    <property type="entry name" value="ACP-like"/>
    <property type="match status" value="1"/>
</dbReference>
<reference evidence="2 3" key="1">
    <citation type="submission" date="2024-10" db="EMBL/GenBank/DDBJ databases">
        <title>The Natural Products Discovery Center: Release of the First 8490 Sequenced Strains for Exploring Actinobacteria Biosynthetic Diversity.</title>
        <authorList>
            <person name="Kalkreuter E."/>
            <person name="Kautsar S.A."/>
            <person name="Yang D."/>
            <person name="Bader C.D."/>
            <person name="Teijaro C.N."/>
            <person name="Fluegel L."/>
            <person name="Davis C.M."/>
            <person name="Simpson J.R."/>
            <person name="Lauterbach L."/>
            <person name="Steele A.D."/>
            <person name="Gui C."/>
            <person name="Meng S."/>
            <person name="Li G."/>
            <person name="Viehrig K."/>
            <person name="Ye F."/>
            <person name="Su P."/>
            <person name="Kiefer A.F."/>
            <person name="Nichols A."/>
            <person name="Cepeda A.J."/>
            <person name="Yan W."/>
            <person name="Fan B."/>
            <person name="Jiang Y."/>
            <person name="Adhikari A."/>
            <person name="Zheng C.-J."/>
            <person name="Schuster L."/>
            <person name="Cowan T.M."/>
            <person name="Smanski M.J."/>
            <person name="Chevrette M.G."/>
            <person name="De Carvalho L.P.S."/>
            <person name="Shen B."/>
        </authorList>
    </citation>
    <scope>NUCLEOTIDE SEQUENCE [LARGE SCALE GENOMIC DNA]</scope>
    <source>
        <strain evidence="2 3">NPDC006488</strain>
    </source>
</reference>
<feature type="domain" description="Carrier" evidence="1">
    <location>
        <begin position="1"/>
        <end position="76"/>
    </location>
</feature>
<sequence>MKTIDDFVLLIQHEIGLPVTAEHIGEGLDSVPGWDSLHLLTLLTALERETGRSVSMPDVLEATTLRDIYDLVAVTET</sequence>
<proteinExistence type="predicted"/>
<comment type="caution">
    <text evidence="2">The sequence shown here is derived from an EMBL/GenBank/DDBJ whole genome shotgun (WGS) entry which is preliminary data.</text>
</comment>
<evidence type="ECO:0000313" key="3">
    <source>
        <dbReference type="Proteomes" id="UP001601303"/>
    </source>
</evidence>
<dbReference type="RefSeq" id="WP_388106213.1">
    <property type="nucleotide sequence ID" value="NZ_JBIAHM010000005.1"/>
</dbReference>
<dbReference type="Pfam" id="PF00550">
    <property type="entry name" value="PP-binding"/>
    <property type="match status" value="1"/>
</dbReference>
<dbReference type="Proteomes" id="UP001601303">
    <property type="component" value="Unassembled WGS sequence"/>
</dbReference>
<name>A0ABW6M1G2_9ACTN</name>
<gene>
    <name evidence="2" type="ORF">ACFYNQ_15610</name>
</gene>
<evidence type="ECO:0000313" key="2">
    <source>
        <dbReference type="EMBL" id="MFE9599986.1"/>
    </source>
</evidence>
<dbReference type="PROSITE" id="PS50075">
    <property type="entry name" value="CARRIER"/>
    <property type="match status" value="1"/>
</dbReference>
<dbReference type="InterPro" id="IPR009081">
    <property type="entry name" value="PP-bd_ACP"/>
</dbReference>
<dbReference type="SUPFAM" id="SSF47336">
    <property type="entry name" value="ACP-like"/>
    <property type="match status" value="1"/>
</dbReference>
<keyword evidence="3" id="KW-1185">Reference proteome</keyword>